<feature type="transmembrane region" description="Helical" evidence="1">
    <location>
        <begin position="156"/>
        <end position="177"/>
    </location>
</feature>
<feature type="transmembrane region" description="Helical" evidence="1">
    <location>
        <begin position="118"/>
        <end position="144"/>
    </location>
</feature>
<keyword evidence="1" id="KW-0472">Membrane</keyword>
<dbReference type="RefSeq" id="WP_132038515.1">
    <property type="nucleotide sequence ID" value="NZ_SLUO01000005.1"/>
</dbReference>
<protein>
    <submittedName>
        <fullName evidence="2">Uncharacterized protein</fullName>
    </submittedName>
</protein>
<dbReference type="Proteomes" id="UP000295718">
    <property type="component" value="Unassembled WGS sequence"/>
</dbReference>
<sequence length="214" mass="25201">MEKSLSIIISAITATATFLHNFVFKNINKREDEYYEKVLIPFYNIYYYNSNINAVKFYKKLGIPVSAEYIPKYLLFLLKSNDEEKLKKILILDYLLLYNNDSKKINNINNFITKVLKYIYILISFILVLFASYMINIAVIDFIITIIKGINADTSFAQNIGFIIISFALIFIAGFIIKNIKARDDMFTYNKKYINKMIISKIKSYEKYIDKYFV</sequence>
<gene>
    <name evidence="2" type="ORF">EDD76_10599</name>
</gene>
<keyword evidence="3" id="KW-1185">Reference proteome</keyword>
<reference evidence="2 3" key="1">
    <citation type="submission" date="2019-03" db="EMBL/GenBank/DDBJ databases">
        <title>Genomic Encyclopedia of Type Strains, Phase IV (KMG-IV): sequencing the most valuable type-strain genomes for metagenomic binning, comparative biology and taxonomic classification.</title>
        <authorList>
            <person name="Goeker M."/>
        </authorList>
    </citation>
    <scope>NUCLEOTIDE SEQUENCE [LARGE SCALE GENOMIC DNA]</scope>
    <source>
        <strain evidence="2 3">DSM 100556</strain>
    </source>
</reference>
<keyword evidence="1" id="KW-0812">Transmembrane</keyword>
<name>A0A4V2QC50_9FIRM</name>
<dbReference type="AlphaFoldDB" id="A0A4V2QC50"/>
<proteinExistence type="predicted"/>
<keyword evidence="1" id="KW-1133">Transmembrane helix</keyword>
<organism evidence="2 3">
    <name type="scientific">Kineothrix alysoides</name>
    <dbReference type="NCBI Taxonomy" id="1469948"/>
    <lineage>
        <taxon>Bacteria</taxon>
        <taxon>Bacillati</taxon>
        <taxon>Bacillota</taxon>
        <taxon>Clostridia</taxon>
        <taxon>Lachnospirales</taxon>
        <taxon>Lachnospiraceae</taxon>
        <taxon>Kineothrix</taxon>
    </lineage>
</organism>
<evidence type="ECO:0000313" key="2">
    <source>
        <dbReference type="EMBL" id="TCL58927.1"/>
    </source>
</evidence>
<dbReference type="EMBL" id="SLUO01000005">
    <property type="protein sequence ID" value="TCL58927.1"/>
    <property type="molecule type" value="Genomic_DNA"/>
</dbReference>
<comment type="caution">
    <text evidence="2">The sequence shown here is derived from an EMBL/GenBank/DDBJ whole genome shotgun (WGS) entry which is preliminary data.</text>
</comment>
<feature type="transmembrane region" description="Helical" evidence="1">
    <location>
        <begin position="6"/>
        <end position="24"/>
    </location>
</feature>
<evidence type="ECO:0000313" key="3">
    <source>
        <dbReference type="Proteomes" id="UP000295718"/>
    </source>
</evidence>
<accession>A0A4V2QC50</accession>
<evidence type="ECO:0000256" key="1">
    <source>
        <dbReference type="SAM" id="Phobius"/>
    </source>
</evidence>